<name>A0A381VRU3_9ZZZZ</name>
<feature type="non-terminal residue" evidence="2">
    <location>
        <position position="350"/>
    </location>
</feature>
<sequence>MPLNYKIFFKIVFILIGNYLNSQSLEIPKNIKTIILKSSQSTGPFIYFGDLIELSFDDIDGDEKNYYYQINHFDYMWNPSSLYKSEYLEGFDDIRIKKIRNSFNTLQPYTNYILSIPNDDVKLKVSGNYSISIHLSNGKKVFEKRFSFIDNQIPIQISISKSNTINNLKTHQKIKIKLNCGDCTKIYNSSSKLKTIVIKNYNWSNSLIIEKPKFIFSNNLIYDDIYFLGGNEFLNFDNSKINSTNYRIYKSTLTDLYNNFLIDDKERINDIYEYNPDINGEFSVNSNKNYDFDTENDYARVHFNLKINIFDKNNNVYLLGRFNNFIANENYKLKYDKKKKKYKGSFLFKQ</sequence>
<organism evidence="2">
    <name type="scientific">marine metagenome</name>
    <dbReference type="NCBI Taxonomy" id="408172"/>
    <lineage>
        <taxon>unclassified sequences</taxon>
        <taxon>metagenomes</taxon>
        <taxon>ecological metagenomes</taxon>
    </lineage>
</organism>
<gene>
    <name evidence="2" type="ORF">METZ01_LOCUS95332</name>
</gene>
<proteinExistence type="predicted"/>
<dbReference type="Pfam" id="PF17116">
    <property type="entry name" value="T9SS_plug_1st"/>
    <property type="match status" value="1"/>
</dbReference>
<evidence type="ECO:0000313" key="2">
    <source>
        <dbReference type="EMBL" id="SVA42478.1"/>
    </source>
</evidence>
<protein>
    <recommendedName>
        <fullName evidence="1">Type 9 secretion system plug protein N-terminal domain-containing protein</fullName>
    </recommendedName>
</protein>
<dbReference type="AlphaFoldDB" id="A0A381VRU3"/>
<evidence type="ECO:0000259" key="1">
    <source>
        <dbReference type="Pfam" id="PF17116"/>
    </source>
</evidence>
<reference evidence="2" key="1">
    <citation type="submission" date="2018-05" db="EMBL/GenBank/DDBJ databases">
        <authorList>
            <person name="Lanie J.A."/>
            <person name="Ng W.-L."/>
            <person name="Kazmierczak K.M."/>
            <person name="Andrzejewski T.M."/>
            <person name="Davidsen T.M."/>
            <person name="Wayne K.J."/>
            <person name="Tettelin H."/>
            <person name="Glass J.I."/>
            <person name="Rusch D."/>
            <person name="Podicherti R."/>
            <person name="Tsui H.-C.T."/>
            <person name="Winkler M.E."/>
        </authorList>
    </citation>
    <scope>NUCLEOTIDE SEQUENCE</scope>
</reference>
<feature type="domain" description="Type 9 secretion system plug protein N-terminal" evidence="1">
    <location>
        <begin position="31"/>
        <end position="148"/>
    </location>
</feature>
<dbReference type="EMBL" id="UINC01009472">
    <property type="protein sequence ID" value="SVA42478.1"/>
    <property type="molecule type" value="Genomic_DNA"/>
</dbReference>
<accession>A0A381VRU3</accession>
<dbReference type="InterPro" id="IPR031345">
    <property type="entry name" value="T9SS_Plug_N"/>
</dbReference>